<feature type="compositionally biased region" description="Low complexity" evidence="2">
    <location>
        <begin position="212"/>
        <end position="223"/>
    </location>
</feature>
<name>A0A821A6Z0_9BILA</name>
<evidence type="ECO:0000256" key="1">
    <source>
        <dbReference type="PROSITE-ProRule" id="PRU00042"/>
    </source>
</evidence>
<dbReference type="EMBL" id="CAJOBS010000418">
    <property type="protein sequence ID" value="CAF4572619.1"/>
    <property type="molecule type" value="Genomic_DNA"/>
</dbReference>
<reference evidence="4" key="1">
    <citation type="submission" date="2021-02" db="EMBL/GenBank/DDBJ databases">
        <authorList>
            <person name="Nowell W R."/>
        </authorList>
    </citation>
    <scope>NUCLEOTIDE SEQUENCE</scope>
</reference>
<feature type="compositionally biased region" description="Low complexity" evidence="2">
    <location>
        <begin position="490"/>
        <end position="512"/>
    </location>
</feature>
<feature type="compositionally biased region" description="Low complexity" evidence="2">
    <location>
        <begin position="456"/>
        <end position="471"/>
    </location>
</feature>
<dbReference type="GO" id="GO:0008270">
    <property type="term" value="F:zinc ion binding"/>
    <property type="evidence" value="ECO:0007669"/>
    <property type="project" value="UniProtKB-KW"/>
</dbReference>
<keyword evidence="1" id="KW-0863">Zinc-finger</keyword>
<dbReference type="Proteomes" id="UP000663838">
    <property type="component" value="Unassembled WGS sequence"/>
</dbReference>
<evidence type="ECO:0000256" key="2">
    <source>
        <dbReference type="SAM" id="MobiDB-lite"/>
    </source>
</evidence>
<feature type="region of interest" description="Disordered" evidence="2">
    <location>
        <begin position="191"/>
        <end position="223"/>
    </location>
</feature>
<gene>
    <name evidence="4" type="ORF">TOA249_LOCUS8716</name>
</gene>
<feature type="compositionally biased region" description="Polar residues" evidence="2">
    <location>
        <begin position="620"/>
        <end position="661"/>
    </location>
</feature>
<keyword evidence="1" id="KW-0479">Metal-binding</keyword>
<feature type="compositionally biased region" description="Low complexity" evidence="2">
    <location>
        <begin position="191"/>
        <end position="205"/>
    </location>
</feature>
<feature type="region of interest" description="Disordered" evidence="2">
    <location>
        <begin position="602"/>
        <end position="687"/>
    </location>
</feature>
<feature type="region of interest" description="Disordered" evidence="2">
    <location>
        <begin position="964"/>
        <end position="985"/>
    </location>
</feature>
<feature type="compositionally biased region" description="Polar residues" evidence="2">
    <location>
        <begin position="472"/>
        <end position="481"/>
    </location>
</feature>
<accession>A0A821A6Z0</accession>
<feature type="domain" description="C2H2-type" evidence="3">
    <location>
        <begin position="1044"/>
        <end position="1072"/>
    </location>
</feature>
<evidence type="ECO:0000313" key="4">
    <source>
        <dbReference type="EMBL" id="CAF4572619.1"/>
    </source>
</evidence>
<comment type="caution">
    <text evidence="4">The sequence shown here is derived from an EMBL/GenBank/DDBJ whole genome shotgun (WGS) entry which is preliminary data.</text>
</comment>
<organism evidence="4 5">
    <name type="scientific">Rotaria socialis</name>
    <dbReference type="NCBI Taxonomy" id="392032"/>
    <lineage>
        <taxon>Eukaryota</taxon>
        <taxon>Metazoa</taxon>
        <taxon>Spiralia</taxon>
        <taxon>Gnathifera</taxon>
        <taxon>Rotifera</taxon>
        <taxon>Eurotatoria</taxon>
        <taxon>Bdelloidea</taxon>
        <taxon>Philodinida</taxon>
        <taxon>Philodinidae</taxon>
        <taxon>Rotaria</taxon>
    </lineage>
</organism>
<feature type="compositionally biased region" description="Low complexity" evidence="2">
    <location>
        <begin position="932"/>
        <end position="946"/>
    </location>
</feature>
<dbReference type="PROSITE" id="PS00028">
    <property type="entry name" value="ZINC_FINGER_C2H2_1"/>
    <property type="match status" value="1"/>
</dbReference>
<feature type="compositionally biased region" description="Polar residues" evidence="2">
    <location>
        <begin position="431"/>
        <end position="455"/>
    </location>
</feature>
<feature type="compositionally biased region" description="Polar residues" evidence="2">
    <location>
        <begin position="917"/>
        <end position="931"/>
    </location>
</feature>
<feature type="compositionally biased region" description="Basic residues" evidence="2">
    <location>
        <begin position="964"/>
        <end position="977"/>
    </location>
</feature>
<dbReference type="PROSITE" id="PS50157">
    <property type="entry name" value="ZINC_FINGER_C2H2_2"/>
    <property type="match status" value="1"/>
</dbReference>
<sequence>MISREPVQSCKIPFKSCQNSVIEHSLVTIQLSVEWPDKGGDDPNLVMHIVNKIPTTSCVEQNPSMPSMCTNIVNRSVPEQKRQENFPTTHQSQFYHRHQQQHHSPGINFHSSTNPIATVPTIDFNNILTTTTELFNTLQPQVQNLTAPTTVQSTGNMPKSQLLPNFLYPTTATNQQYSFNQQYSSNQQYLSNQQYSPNQQYSSNQHVVHTPSSSNMNDPSMNMQMRTTSPVPTIRPMPTLTTPVDVLKTLSTPSPTSTLASSSKKLIICHCSNPPHCHDDNCQVRELHDPSENTILAGETIYRPLNDPMVSHHIAFSSQVRSNDTIAMFSITDPIKTARLLPFPSSDLTKTPGSSSNLTAIISQQVPSKAINTSVLTANPNFRQQASNFSPVMTNNSSNHQTTSPMPAFIEEQQNTNSISPHQQQRHPSRHNSLSNHDQLSYQNQNNVYQSSPTMNNLNSLTTQQNNNNNNHKVTSCSPLQQPEIFIFPDNSHTTTNSSSDSTSNDSSDNRNTTIQLQDELYTSKKSVRSPVELDIIMSDNFMKTEIGSPEIDMTISDVIKGKGHITLCRKSKSSGLKPQTKKQPLLSQLVWEHNIPVTTTTKYLPTSNEQELEQRTHDSNTSTLNVPNVHSKTSPLNSSPDSGQTTLHTLSPQEKSTNNILKRDRPSPTTIKNSKRMSITNVSAPQSIATAASSSPLDISRGTTTSPITPQSNLVNTLISCPLNSFASSSSSPNEYLAAKTTTAMVASAQISQQNLANNSWRSLNTNHDTTPPDFMFPGDEQQHQSATFAKTHELADIVEFLMRPNDNENFNASTPPPPSSSLITISTSITSEILTPTSIDRSSNTLEQSVLNRDDIYENFFPSGSPDAEENQVILAKQTLNSPEKNYSLGDDRLNSNSQSQTTISKVMDAKIESFKQTNNDQTRVTVNRQQQKQKQQPMQQSLKKSNDQLKSTINKSIKHCSKISKQKHRFHPKPKQNSAKSTCTRCGHGKLVDITYHEFPMQQGLLFECVSCGNNSMRSNVSADERQRRIAKVAADHLTKVTCQFCQQTFLAHNDYLMHLKNDHASDKPIILSSVFFFMELNVGHIVWARQNKDNIYWPAKIAMKSNSTNDLWSTELFDNFQQQSTYLIELFITNQSFWTTDILQYSQYRESMANHSFINYGLHPAMKQDFLNAVYQADYAISNEMYTHNNYITPRPTTMPHQSQSFLSTFEDNTDNNSLLMTSPEITSNTGYYDSSYQPSMDWTNQSLDKLITNNSNTAQILTTTNDWYEQQGLFVESITPPISSENDSQLELIPSANNYQKENSIIIITSKIYSNSSFISHLFNCLSNVFQPSIIYIEDIIHYQHPHTHPHTVNITYLISFDYFNSTIQQTLNSTILNNLNAHINYLFLIINSPSYDLIRHFYSTITDTRSIVILQYHTTFDNEPLLLCSGNRTTFDKIQSSFLKYLCTKIKYIESSENENEQLFSAYCISSIIQSTNILNNFINEKFQETLNGEFESDFLNNNQSVINELFPRVSTSKPTNNNNNNNLLELIHNSNEDIVTNKSKQAIVMNGLFQNRAIKTRIPPTICEYYVQNILHEKK</sequence>
<evidence type="ECO:0000259" key="3">
    <source>
        <dbReference type="PROSITE" id="PS50157"/>
    </source>
</evidence>
<feature type="region of interest" description="Disordered" evidence="2">
    <location>
        <begin position="917"/>
        <end position="951"/>
    </location>
</feature>
<protein>
    <recommendedName>
        <fullName evidence="3">C2H2-type domain-containing protein</fullName>
    </recommendedName>
</protein>
<feature type="compositionally biased region" description="Polar residues" evidence="2">
    <location>
        <begin position="668"/>
        <end position="687"/>
    </location>
</feature>
<proteinExistence type="predicted"/>
<keyword evidence="1" id="KW-0862">Zinc</keyword>
<evidence type="ECO:0000313" key="5">
    <source>
        <dbReference type="Proteomes" id="UP000663838"/>
    </source>
</evidence>
<dbReference type="InterPro" id="IPR013087">
    <property type="entry name" value="Znf_C2H2_type"/>
</dbReference>
<feature type="region of interest" description="Disordered" evidence="2">
    <location>
        <begin position="415"/>
        <end position="512"/>
    </location>
</feature>